<feature type="domain" description="Squalene cyclase C-terminal" evidence="5">
    <location>
        <begin position="413"/>
        <end position="750"/>
    </location>
</feature>
<dbReference type="InterPro" id="IPR018333">
    <property type="entry name" value="Squalene_cyclase"/>
</dbReference>
<dbReference type="FunFam" id="1.50.10.20:FF:000022">
    <property type="entry name" value="Terpene cyclase/mutase family member"/>
    <property type="match status" value="1"/>
</dbReference>
<accession>A0AAJ6T9H3</accession>
<dbReference type="Gene3D" id="1.50.10.20">
    <property type="match status" value="2"/>
</dbReference>
<keyword evidence="2" id="KW-0677">Repeat</keyword>
<dbReference type="CDD" id="cd02892">
    <property type="entry name" value="SQCY_1"/>
    <property type="match status" value="1"/>
</dbReference>
<evidence type="ECO:0000256" key="4">
    <source>
        <dbReference type="RuleBase" id="RU362003"/>
    </source>
</evidence>
<evidence type="ECO:0000256" key="3">
    <source>
        <dbReference type="ARBA" id="ARBA00023235"/>
    </source>
</evidence>
<evidence type="ECO:0000259" key="5">
    <source>
        <dbReference type="Pfam" id="PF13243"/>
    </source>
</evidence>
<dbReference type="PANTHER" id="PTHR11764:SF55">
    <property type="entry name" value="TERPENE CYCLASE_MUTASE FAMILY MEMBER"/>
    <property type="match status" value="1"/>
</dbReference>
<comment type="similarity">
    <text evidence="1 4">Belongs to the terpene cyclase/mutase family.</text>
</comment>
<dbReference type="KEGG" id="peu:105112598"/>
<sequence>MWELEVADGDGPWLFSTNNFVGRQIWKFKPNVGTPEEHARVERAREQFRLNRSRCKASSDVLKNFQLIQENQIDLSIPAVRLGDGEEITVEKAETALRKALRFTSAIQASDGHWPAEFSGPLFLTPPLIMVVYLSGSLNTVLSSDHKKEIIRYIYNHQNEDGGWGFHVEGHSTMMGTALNYVALRLLGEGPEGGGDGDLRKARKWILDHGGVTMLPSWGKLYLSVLGTYEWSGCNPVPPEFLLFPSFLPFSPGKLWCHLRTVYTPMAYLYGKKFVGPITDLILQLRDELYNQPYEEVDWNKARHLCLREDLYTSPSLAKNLIFDGVHYLSERVLRQWPFSKLREQALQEAMKLIHYEDENTRYMTHASIEKSLNMMACWAEDPTSDAFKFHLARVPDVLWLAEDGMKMQSIGSQLWDAAFATQAVIASKLVDEYGSTLRRAHEFLKQSQIQANASGDFRRMHRHISKGAWTLSIKDHGWQVSDCTAEALRALLLLSQMPTEIVGEPIDTERLYNAIDFLLSLQSKNGGFSVWEPARGQRWLEVLNPTEAFGDMMVETEYVECTASAIQALVLFKRLHPGYRRKEIEASVAKASSYIEDAQMSDGSWYGNWGICYSYGTYFALKGLASVGKTYRNSTTVQKACEFLLSKQHNSGGWGESYLSCATLEYTEIEGNKSNVVQTAWAMMGLIHAGQAERDPAPLHQAARLLINSQMENGEFPQQQITGASLKTCMLHYASFKNIFPLWALGEYLKCVPLRKL</sequence>
<evidence type="ECO:0000313" key="8">
    <source>
        <dbReference type="RefSeq" id="XP_011006636.1"/>
    </source>
</evidence>
<dbReference type="InterPro" id="IPR032696">
    <property type="entry name" value="SQ_cyclase_C"/>
</dbReference>
<dbReference type="FunFam" id="1.50.10.20:FF:000002">
    <property type="entry name" value="Terpene cyclase/mutase family member"/>
    <property type="match status" value="1"/>
</dbReference>
<dbReference type="InterPro" id="IPR002365">
    <property type="entry name" value="Terpene_synthase_CS"/>
</dbReference>
<dbReference type="EC" id="5.4.99.-" evidence="4"/>
<dbReference type="GeneID" id="105112598"/>
<dbReference type="RefSeq" id="XP_011006636.1">
    <property type="nucleotide sequence ID" value="XM_011008334.1"/>
</dbReference>
<dbReference type="InterPro" id="IPR008930">
    <property type="entry name" value="Terpenoid_cyclase/PrenylTrfase"/>
</dbReference>
<evidence type="ECO:0000256" key="1">
    <source>
        <dbReference type="ARBA" id="ARBA00009755"/>
    </source>
</evidence>
<dbReference type="InterPro" id="IPR032697">
    <property type="entry name" value="SQ_cyclase_N"/>
</dbReference>
<dbReference type="Pfam" id="PF13243">
    <property type="entry name" value="SQHop_cyclase_C"/>
    <property type="match status" value="1"/>
</dbReference>
<name>A0AAJ6T9H3_POPEU</name>
<dbReference type="PROSITE" id="PS01074">
    <property type="entry name" value="TERPENE_SYNTHASES"/>
    <property type="match status" value="1"/>
</dbReference>
<gene>
    <name evidence="8" type="primary">LOC105112598</name>
</gene>
<dbReference type="GO" id="GO:0016104">
    <property type="term" value="P:triterpenoid biosynthetic process"/>
    <property type="evidence" value="ECO:0007669"/>
    <property type="project" value="InterPro"/>
</dbReference>
<proteinExistence type="inferred from homology"/>
<dbReference type="SUPFAM" id="SSF48239">
    <property type="entry name" value="Terpenoid cyclases/Protein prenyltransferases"/>
    <property type="match status" value="2"/>
</dbReference>
<keyword evidence="3 4" id="KW-0413">Isomerase</keyword>
<evidence type="ECO:0000256" key="2">
    <source>
        <dbReference type="ARBA" id="ARBA00022737"/>
    </source>
</evidence>
<dbReference type="Proteomes" id="UP000694918">
    <property type="component" value="Unplaced"/>
</dbReference>
<dbReference type="GO" id="GO:0005811">
    <property type="term" value="C:lipid droplet"/>
    <property type="evidence" value="ECO:0007669"/>
    <property type="project" value="InterPro"/>
</dbReference>
<keyword evidence="7" id="KW-1185">Reference proteome</keyword>
<protein>
    <recommendedName>
        <fullName evidence="4">Terpene cyclase/mutase family member</fullName>
        <ecNumber evidence="4">5.4.99.-</ecNumber>
    </recommendedName>
</protein>
<dbReference type="GO" id="GO:0042300">
    <property type="term" value="F:beta-amyrin synthase activity"/>
    <property type="evidence" value="ECO:0007669"/>
    <property type="project" value="TreeGrafter"/>
</dbReference>
<organism evidence="7 8">
    <name type="scientific">Populus euphratica</name>
    <name type="common">Euphrates poplar</name>
    <dbReference type="NCBI Taxonomy" id="75702"/>
    <lineage>
        <taxon>Eukaryota</taxon>
        <taxon>Viridiplantae</taxon>
        <taxon>Streptophyta</taxon>
        <taxon>Embryophyta</taxon>
        <taxon>Tracheophyta</taxon>
        <taxon>Spermatophyta</taxon>
        <taxon>Magnoliopsida</taxon>
        <taxon>eudicotyledons</taxon>
        <taxon>Gunneridae</taxon>
        <taxon>Pentapetalae</taxon>
        <taxon>rosids</taxon>
        <taxon>fabids</taxon>
        <taxon>Malpighiales</taxon>
        <taxon>Salicaceae</taxon>
        <taxon>Saliceae</taxon>
        <taxon>Populus</taxon>
    </lineage>
</organism>
<dbReference type="Pfam" id="PF13249">
    <property type="entry name" value="SQHop_cyclase_N"/>
    <property type="match status" value="1"/>
</dbReference>
<dbReference type="PANTHER" id="PTHR11764">
    <property type="entry name" value="TERPENE CYCLASE/MUTASE FAMILY MEMBER"/>
    <property type="match status" value="1"/>
</dbReference>
<evidence type="ECO:0000259" key="6">
    <source>
        <dbReference type="Pfam" id="PF13249"/>
    </source>
</evidence>
<reference evidence="8" key="1">
    <citation type="submission" date="2025-08" db="UniProtKB">
        <authorList>
            <consortium name="RefSeq"/>
        </authorList>
    </citation>
    <scope>IDENTIFICATION</scope>
</reference>
<feature type="domain" description="Squalene cyclase N-terminal" evidence="6">
    <location>
        <begin position="99"/>
        <end position="389"/>
    </location>
</feature>
<dbReference type="NCBIfam" id="TIGR01787">
    <property type="entry name" value="squalene_cyclas"/>
    <property type="match status" value="1"/>
</dbReference>
<dbReference type="AlphaFoldDB" id="A0AAJ6T9H3"/>
<evidence type="ECO:0000313" key="7">
    <source>
        <dbReference type="Proteomes" id="UP000694918"/>
    </source>
</evidence>